<dbReference type="InterPro" id="IPR036736">
    <property type="entry name" value="ACP-like_sf"/>
</dbReference>
<feature type="domain" description="Carrier" evidence="3">
    <location>
        <begin position="28"/>
        <end position="103"/>
    </location>
</feature>
<dbReference type="InterPro" id="IPR009081">
    <property type="entry name" value="PP-bd_ACP"/>
</dbReference>
<dbReference type="SUPFAM" id="SSF47336">
    <property type="entry name" value="ACP-like"/>
    <property type="match status" value="1"/>
</dbReference>
<proteinExistence type="predicted"/>
<dbReference type="Gene3D" id="1.10.1200.10">
    <property type="entry name" value="ACP-like"/>
    <property type="match status" value="1"/>
</dbReference>
<dbReference type="PROSITE" id="PS00012">
    <property type="entry name" value="PHOSPHOPANTETHEINE"/>
    <property type="match status" value="1"/>
</dbReference>
<evidence type="ECO:0000313" key="4">
    <source>
        <dbReference type="EMBL" id="WNG43369.1"/>
    </source>
</evidence>
<dbReference type="Pfam" id="PF00550">
    <property type="entry name" value="PP-binding"/>
    <property type="match status" value="1"/>
</dbReference>
<accession>A0ABY9WJQ7</accession>
<keyword evidence="1" id="KW-0596">Phosphopantetheine</keyword>
<sequence length="112" mass="12205">MPRCSSLAIAGWLRLGASGGPIMEAQTSVEPQAVSAYLTRLWSQLLQRDVNPSDDFFDVGGSSLAAIRMVMEVQSAYHIEIDVETFFEQSSINRLTDIIVKGVSQSAGARKQ</sequence>
<dbReference type="Proteomes" id="UP001611383">
    <property type="component" value="Chromosome"/>
</dbReference>
<evidence type="ECO:0000256" key="2">
    <source>
        <dbReference type="ARBA" id="ARBA00022553"/>
    </source>
</evidence>
<reference evidence="4 5" key="1">
    <citation type="submission" date="2019-08" db="EMBL/GenBank/DDBJ databases">
        <title>Archangium and Cystobacter genomes.</title>
        <authorList>
            <person name="Chen I.-C.K."/>
            <person name="Wielgoss S."/>
        </authorList>
    </citation>
    <scope>NUCLEOTIDE SEQUENCE [LARGE SCALE GENOMIC DNA]</scope>
    <source>
        <strain evidence="4 5">Cbm 6</strain>
    </source>
</reference>
<evidence type="ECO:0000313" key="5">
    <source>
        <dbReference type="Proteomes" id="UP001611383"/>
    </source>
</evidence>
<protein>
    <submittedName>
        <fullName evidence="4">Acyl carrier protein</fullName>
    </submittedName>
</protein>
<keyword evidence="2" id="KW-0597">Phosphoprotein</keyword>
<dbReference type="PANTHER" id="PTHR45527:SF1">
    <property type="entry name" value="FATTY ACID SYNTHASE"/>
    <property type="match status" value="1"/>
</dbReference>
<dbReference type="PANTHER" id="PTHR45527">
    <property type="entry name" value="NONRIBOSOMAL PEPTIDE SYNTHETASE"/>
    <property type="match status" value="1"/>
</dbReference>
<organism evidence="4 5">
    <name type="scientific">Archangium minus</name>
    <dbReference type="NCBI Taxonomy" id="83450"/>
    <lineage>
        <taxon>Bacteria</taxon>
        <taxon>Pseudomonadati</taxon>
        <taxon>Myxococcota</taxon>
        <taxon>Myxococcia</taxon>
        <taxon>Myxococcales</taxon>
        <taxon>Cystobacterineae</taxon>
        <taxon>Archangiaceae</taxon>
        <taxon>Archangium</taxon>
    </lineage>
</organism>
<name>A0ABY9WJQ7_9BACT</name>
<evidence type="ECO:0000256" key="1">
    <source>
        <dbReference type="ARBA" id="ARBA00022450"/>
    </source>
</evidence>
<dbReference type="InterPro" id="IPR006162">
    <property type="entry name" value="Ppantetheine_attach_site"/>
</dbReference>
<gene>
    <name evidence="4" type="ORF">F0U60_04105</name>
</gene>
<keyword evidence="5" id="KW-1185">Reference proteome</keyword>
<evidence type="ECO:0000259" key="3">
    <source>
        <dbReference type="PROSITE" id="PS50075"/>
    </source>
</evidence>
<dbReference type="PROSITE" id="PS50075">
    <property type="entry name" value="CARRIER"/>
    <property type="match status" value="1"/>
</dbReference>
<dbReference type="EMBL" id="CP043494">
    <property type="protein sequence ID" value="WNG43369.1"/>
    <property type="molecule type" value="Genomic_DNA"/>
</dbReference>